<feature type="transmembrane region" description="Helical" evidence="1">
    <location>
        <begin position="12"/>
        <end position="31"/>
    </location>
</feature>
<keyword evidence="1" id="KW-1133">Transmembrane helix</keyword>
<comment type="caution">
    <text evidence="2">The sequence shown here is derived from an EMBL/GenBank/DDBJ whole genome shotgun (WGS) entry which is preliminary data.</text>
</comment>
<evidence type="ECO:0000313" key="2">
    <source>
        <dbReference type="EMBL" id="KXA92784.1"/>
    </source>
</evidence>
<gene>
    <name evidence="2" type="ORF">AKJ66_03530</name>
</gene>
<dbReference type="EMBL" id="LHXP01000046">
    <property type="protein sequence ID" value="KXA92784.1"/>
    <property type="molecule type" value="Genomic_DNA"/>
</dbReference>
<reference evidence="2 3" key="1">
    <citation type="journal article" date="2016" name="Sci. Rep.">
        <title>Metabolic traits of an uncultured archaeal lineage -MSBL1- from brine pools of the Red Sea.</title>
        <authorList>
            <person name="Mwirichia R."/>
            <person name="Alam I."/>
            <person name="Rashid M."/>
            <person name="Vinu M."/>
            <person name="Ba-Alawi W."/>
            <person name="Anthony Kamau A."/>
            <person name="Kamanda Ngugi D."/>
            <person name="Goker M."/>
            <person name="Klenk H.P."/>
            <person name="Bajic V."/>
            <person name="Stingl U."/>
        </authorList>
    </citation>
    <scope>NUCLEOTIDE SEQUENCE [LARGE SCALE GENOMIC DNA]</scope>
    <source>
        <strain evidence="2">SCGC-AAA259E22</strain>
    </source>
</reference>
<accession>A0A133UF22</accession>
<protein>
    <submittedName>
        <fullName evidence="2">Uncharacterized protein</fullName>
    </submittedName>
</protein>
<feature type="transmembrane region" description="Helical" evidence="1">
    <location>
        <begin position="124"/>
        <end position="145"/>
    </location>
</feature>
<sequence>MSDKKDNHLNPFDVFYLAVLAVALLLISWWLGVLESMGEMVITLLTLPLSLLIVHLIVRYDLFEKIDIGFETRFSKWKKEPFVWNKKKKIVARIGIPLVVLSAMAVSGAWLIFLRWIGSFPWPVMGALGLSIFFGTMFLLAMGLFRALQLWGRED</sequence>
<organism evidence="2 3">
    <name type="scientific">candidate division MSBL1 archaeon SCGC-AAA259E22</name>
    <dbReference type="NCBI Taxonomy" id="1698265"/>
    <lineage>
        <taxon>Archaea</taxon>
        <taxon>Methanobacteriati</taxon>
        <taxon>Methanobacteriota</taxon>
        <taxon>candidate division MSBL1</taxon>
    </lineage>
</organism>
<keyword evidence="3" id="KW-1185">Reference proteome</keyword>
<dbReference type="AlphaFoldDB" id="A0A133UF22"/>
<evidence type="ECO:0000256" key="1">
    <source>
        <dbReference type="SAM" id="Phobius"/>
    </source>
</evidence>
<feature type="transmembrane region" description="Helical" evidence="1">
    <location>
        <begin position="37"/>
        <end position="58"/>
    </location>
</feature>
<keyword evidence="1" id="KW-0472">Membrane</keyword>
<evidence type="ECO:0000313" key="3">
    <source>
        <dbReference type="Proteomes" id="UP000070657"/>
    </source>
</evidence>
<feature type="transmembrane region" description="Helical" evidence="1">
    <location>
        <begin position="94"/>
        <end position="118"/>
    </location>
</feature>
<keyword evidence="1" id="KW-0812">Transmembrane</keyword>
<name>A0A133UF22_9EURY</name>
<proteinExistence type="predicted"/>
<dbReference type="Proteomes" id="UP000070657">
    <property type="component" value="Unassembled WGS sequence"/>
</dbReference>